<reference evidence="1 2" key="1">
    <citation type="journal article" date="2018" name="Mol. Biol. Evol.">
        <title>Broad Genomic Sampling Reveals a Smut Pathogenic Ancestry of the Fungal Clade Ustilaginomycotina.</title>
        <authorList>
            <person name="Kijpornyongpan T."/>
            <person name="Mondo S.J."/>
            <person name="Barry K."/>
            <person name="Sandor L."/>
            <person name="Lee J."/>
            <person name="Lipzen A."/>
            <person name="Pangilinan J."/>
            <person name="LaButti K."/>
            <person name="Hainaut M."/>
            <person name="Henrissat B."/>
            <person name="Grigoriev I.V."/>
            <person name="Spatafora J.W."/>
            <person name="Aime M.C."/>
        </authorList>
    </citation>
    <scope>NUCLEOTIDE SEQUENCE [LARGE SCALE GENOMIC DNA]</scope>
    <source>
        <strain evidence="1 2">SA 807</strain>
    </source>
</reference>
<dbReference type="Proteomes" id="UP000245626">
    <property type="component" value="Unassembled WGS sequence"/>
</dbReference>
<evidence type="ECO:0000313" key="1">
    <source>
        <dbReference type="EMBL" id="PWN49335.1"/>
    </source>
</evidence>
<accession>A0ACD0NUB8</accession>
<gene>
    <name evidence="1" type="ORF">IE53DRAFT_397904</name>
</gene>
<sequence>MNTNVADAEQTEENAPSSLLIALVIVVIFLHVLLFAYKNLLDPPFESESLSLLLLLLLLSFADNLISKRSDLSISVTTKRPASQVRTSSKEGGRENQEARKDSTSTLRSPSSSVHPNEIEHFSKLSSEWWDEHGEFGLLHSMNKVRIQFIREKLEEVKGYESAFREVHGRSLDPHLNGGEKEGQEEKKTRFLEGLKVLDVGCGGGLLSESLTRLGAKTTGLDASPSNIKIASIHSSKDPELAGGLEYIHSTAEELVRLSDSKGSYDLVLAMEVIEHVKGPGEFLTTLDSLLKPGGHLFLSTISRTNLSWFLTILMAERLLRFVTPGTHTHEQYINPEELVEFVNVQLGWKAGWSTFESREAISLPERIKIETRGTAYLPWKSSWELLGKDSFYPDTKACNYFFWARKPF</sequence>
<dbReference type="EMBL" id="KZ820065">
    <property type="protein sequence ID" value="PWN49335.1"/>
    <property type="molecule type" value="Genomic_DNA"/>
</dbReference>
<protein>
    <submittedName>
        <fullName evidence="1">Ubiquinone biosynthesis O-methyltransferase</fullName>
    </submittedName>
</protein>
<keyword evidence="1" id="KW-0830">Ubiquinone</keyword>
<keyword evidence="2" id="KW-1185">Reference proteome</keyword>
<organism evidence="1 2">
    <name type="scientific">Violaceomyces palustris</name>
    <dbReference type="NCBI Taxonomy" id="1673888"/>
    <lineage>
        <taxon>Eukaryota</taxon>
        <taxon>Fungi</taxon>
        <taxon>Dikarya</taxon>
        <taxon>Basidiomycota</taxon>
        <taxon>Ustilaginomycotina</taxon>
        <taxon>Ustilaginomycetes</taxon>
        <taxon>Violaceomycetales</taxon>
        <taxon>Violaceomycetaceae</taxon>
        <taxon>Violaceomyces</taxon>
    </lineage>
</organism>
<name>A0ACD0NUB8_9BASI</name>
<proteinExistence type="predicted"/>
<evidence type="ECO:0000313" key="2">
    <source>
        <dbReference type="Proteomes" id="UP000245626"/>
    </source>
</evidence>